<dbReference type="Pfam" id="PF00317">
    <property type="entry name" value="Ribonuc_red_lgN"/>
    <property type="match status" value="1"/>
</dbReference>
<protein>
    <recommendedName>
        <fullName evidence="4 14">Vitamin B12-dependent ribonucleotide reductase</fullName>
        <ecNumber evidence="3 14">1.17.4.1</ecNumber>
    </recommendedName>
</protein>
<dbReference type="InterPro" id="IPR024434">
    <property type="entry name" value="TSCPD_dom"/>
</dbReference>
<evidence type="ECO:0000256" key="2">
    <source>
        <dbReference type="ARBA" id="ARBA00007405"/>
    </source>
</evidence>
<keyword evidence="8 14" id="KW-0560">Oxidoreductase</keyword>
<dbReference type="SUPFAM" id="SSF48168">
    <property type="entry name" value="R1 subunit of ribonucleotide reductase, N-terminal domain"/>
    <property type="match status" value="1"/>
</dbReference>
<name>A0A3A4R2P2_9BACT</name>
<evidence type="ECO:0000259" key="17">
    <source>
        <dbReference type="Pfam" id="PF12637"/>
    </source>
</evidence>
<evidence type="ECO:0000313" key="19">
    <source>
        <dbReference type="Proteomes" id="UP000266426"/>
    </source>
</evidence>
<dbReference type="NCBIfam" id="NF006417">
    <property type="entry name" value="PRK08665.1"/>
    <property type="match status" value="1"/>
</dbReference>
<dbReference type="PANTHER" id="PTHR43371:SF1">
    <property type="entry name" value="RIBONUCLEOSIDE-DIPHOSPHATE REDUCTASE"/>
    <property type="match status" value="1"/>
</dbReference>
<dbReference type="Proteomes" id="UP000266426">
    <property type="component" value="Unassembled WGS sequence"/>
</dbReference>
<gene>
    <name evidence="18" type="ORF">C4541_06450</name>
</gene>
<evidence type="ECO:0000256" key="14">
    <source>
        <dbReference type="RuleBase" id="RU364064"/>
    </source>
</evidence>
<dbReference type="EC" id="1.17.4.1" evidence="3 14"/>
<dbReference type="Pfam" id="PF02867">
    <property type="entry name" value="Ribonuc_red_lgC"/>
    <property type="match status" value="1"/>
</dbReference>
<feature type="domain" description="TSCPD" evidence="17">
    <location>
        <begin position="628"/>
        <end position="722"/>
    </location>
</feature>
<proteinExistence type="inferred from homology"/>
<evidence type="ECO:0000256" key="5">
    <source>
        <dbReference type="ARBA" id="ARBA00022628"/>
    </source>
</evidence>
<dbReference type="Pfam" id="PF12637">
    <property type="entry name" value="TSCPD"/>
    <property type="match status" value="1"/>
</dbReference>
<comment type="caution">
    <text evidence="18">The sequence shown here is derived from an EMBL/GenBank/DDBJ whole genome shotgun (WGS) entry which is preliminary data.</text>
</comment>
<dbReference type="SUPFAM" id="SSF51998">
    <property type="entry name" value="PFL-like glycyl radical enzymes"/>
    <property type="match status" value="1"/>
</dbReference>
<reference evidence="18 19" key="1">
    <citation type="journal article" date="2017" name="ISME J.">
        <title>Energy and carbon metabolisms in a deep terrestrial subsurface fluid microbial community.</title>
        <authorList>
            <person name="Momper L."/>
            <person name="Jungbluth S.P."/>
            <person name="Lee M.D."/>
            <person name="Amend J.P."/>
        </authorList>
    </citation>
    <scope>NUCLEOTIDE SEQUENCE [LARGE SCALE GENOMIC DNA]</scope>
    <source>
        <strain evidence="18">SURF_26</strain>
    </source>
</reference>
<feature type="domain" description="Ribonucleotide reductase large subunit C-terminal" evidence="16">
    <location>
        <begin position="103"/>
        <end position="584"/>
    </location>
</feature>
<evidence type="ECO:0000256" key="4">
    <source>
        <dbReference type="ARBA" id="ARBA00014409"/>
    </source>
</evidence>
<dbReference type="GO" id="GO:0004748">
    <property type="term" value="F:ribonucleoside-diphosphate reductase activity, thioredoxin disulfide as acceptor"/>
    <property type="evidence" value="ECO:0007669"/>
    <property type="project" value="UniProtKB-EC"/>
</dbReference>
<dbReference type="InterPro" id="IPR000788">
    <property type="entry name" value="RNR_lg_C"/>
</dbReference>
<dbReference type="Gene3D" id="3.20.70.20">
    <property type="match status" value="1"/>
</dbReference>
<evidence type="ECO:0000256" key="12">
    <source>
        <dbReference type="ARBA" id="ARBA00025437"/>
    </source>
</evidence>
<evidence type="ECO:0000256" key="13">
    <source>
        <dbReference type="ARBA" id="ARBA00047754"/>
    </source>
</evidence>
<evidence type="ECO:0000259" key="16">
    <source>
        <dbReference type="Pfam" id="PF02867"/>
    </source>
</evidence>
<dbReference type="EMBL" id="QZJZ01000053">
    <property type="protein sequence ID" value="RJP59239.1"/>
    <property type="molecule type" value="Genomic_DNA"/>
</dbReference>
<evidence type="ECO:0000256" key="11">
    <source>
        <dbReference type="ARBA" id="ARBA00023285"/>
    </source>
</evidence>
<accession>A0A3A4R2P2</accession>
<evidence type="ECO:0000256" key="3">
    <source>
        <dbReference type="ARBA" id="ARBA00012274"/>
    </source>
</evidence>
<keyword evidence="11 14" id="KW-0170">Cobalt</keyword>
<dbReference type="InterPro" id="IPR013509">
    <property type="entry name" value="RNR_lsu_N"/>
</dbReference>
<dbReference type="GO" id="GO:0071897">
    <property type="term" value="P:DNA biosynthetic process"/>
    <property type="evidence" value="ECO:0007669"/>
    <property type="project" value="UniProtKB-KW"/>
</dbReference>
<dbReference type="NCBIfam" id="TIGR02504">
    <property type="entry name" value="NrdJ_Z"/>
    <property type="match status" value="1"/>
</dbReference>
<comment type="catalytic activity">
    <reaction evidence="13 14">
        <text>a 2'-deoxyribonucleoside 5'-diphosphate + [thioredoxin]-disulfide + H2O = a ribonucleoside 5'-diphosphate + [thioredoxin]-dithiol</text>
        <dbReference type="Rhea" id="RHEA:23252"/>
        <dbReference type="Rhea" id="RHEA-COMP:10698"/>
        <dbReference type="Rhea" id="RHEA-COMP:10700"/>
        <dbReference type="ChEBI" id="CHEBI:15377"/>
        <dbReference type="ChEBI" id="CHEBI:29950"/>
        <dbReference type="ChEBI" id="CHEBI:50058"/>
        <dbReference type="ChEBI" id="CHEBI:57930"/>
        <dbReference type="ChEBI" id="CHEBI:73316"/>
        <dbReference type="EC" id="1.17.4.1"/>
    </reaction>
</comment>
<dbReference type="UniPathway" id="UPA00326"/>
<feature type="domain" description="Ribonucleotide reductase large subunit N-terminal" evidence="15">
    <location>
        <begin position="18"/>
        <end position="99"/>
    </location>
</feature>
<keyword evidence="5 14" id="KW-0846">Cobalamin</keyword>
<dbReference type="PANTHER" id="PTHR43371">
    <property type="entry name" value="VITAMIN B12-DEPENDENT RIBONUCLEOTIDE REDUCTASE"/>
    <property type="match status" value="1"/>
</dbReference>
<evidence type="ECO:0000313" key="18">
    <source>
        <dbReference type="EMBL" id="RJP59239.1"/>
    </source>
</evidence>
<dbReference type="GO" id="GO:0005524">
    <property type="term" value="F:ATP binding"/>
    <property type="evidence" value="ECO:0007669"/>
    <property type="project" value="InterPro"/>
</dbReference>
<keyword evidence="7 14" id="KW-0547">Nucleotide-binding</keyword>
<dbReference type="InterPro" id="IPR050862">
    <property type="entry name" value="RdRp_reductase_class-2"/>
</dbReference>
<dbReference type="InterPro" id="IPR008926">
    <property type="entry name" value="RNR_R1-su_N"/>
</dbReference>
<keyword evidence="10" id="KW-1015">Disulfide bond</keyword>
<keyword evidence="9" id="KW-0215">Deoxyribonucleotide synthesis</keyword>
<dbReference type="AlphaFoldDB" id="A0A3A4R2P2"/>
<dbReference type="GO" id="GO:0009263">
    <property type="term" value="P:deoxyribonucleotide biosynthetic process"/>
    <property type="evidence" value="ECO:0007669"/>
    <property type="project" value="UniProtKB-KW"/>
</dbReference>
<evidence type="ECO:0000256" key="7">
    <source>
        <dbReference type="ARBA" id="ARBA00022741"/>
    </source>
</evidence>
<evidence type="ECO:0000256" key="6">
    <source>
        <dbReference type="ARBA" id="ARBA00022634"/>
    </source>
</evidence>
<keyword evidence="6 14" id="KW-0237">DNA synthesis</keyword>
<organism evidence="18 19">
    <name type="scientific">Candidatus Auribacter fodinae</name>
    <dbReference type="NCBI Taxonomy" id="2093366"/>
    <lineage>
        <taxon>Bacteria</taxon>
        <taxon>Pseudomonadati</taxon>
        <taxon>Candidatus Auribacterota</taxon>
        <taxon>Candidatus Auribacteria</taxon>
        <taxon>Candidatus Auribacterales</taxon>
        <taxon>Candidatus Auribacteraceae</taxon>
        <taxon>Candidatus Auribacter</taxon>
    </lineage>
</organism>
<evidence type="ECO:0000256" key="9">
    <source>
        <dbReference type="ARBA" id="ARBA00023116"/>
    </source>
</evidence>
<dbReference type="InterPro" id="IPR013344">
    <property type="entry name" value="RNR_NrdJ/NrdZ"/>
</dbReference>
<evidence type="ECO:0000259" key="15">
    <source>
        <dbReference type="Pfam" id="PF00317"/>
    </source>
</evidence>
<comment type="cofactor">
    <cofactor evidence="1 14">
        <name>adenosylcob(III)alamin</name>
        <dbReference type="ChEBI" id="CHEBI:18408"/>
    </cofactor>
</comment>
<comment type="function">
    <text evidence="12 14">Catalyzes the reduction of ribonucleotides to deoxyribonucleotides. May function to provide a pool of deoxyribonucleotide precursors for DNA repair during oxygen limitation and/or for immediate growth after restoration of oxygen.</text>
</comment>
<evidence type="ECO:0000256" key="1">
    <source>
        <dbReference type="ARBA" id="ARBA00001922"/>
    </source>
</evidence>
<sequence length="788" mass="87503">MITAVKKNQALKRAEIALTENALRVLKARYLKKNDKGEVIETPEDLFTRVARVAADAERIGLTADEDKATEYEIKFYNMMVTGQFMPNSPTLMNAGRSMGMLSACFVLPIEDSIDGIFSSIKNTALIQKAGGGTGFDFSQLRPNGDVVSSSGGTTSGPLSFLKVFSEATEAIQQGAFRRGANMGIMNITHPDIVDFIKIKEDLTKLTNFNLSVSIPDSYMKKLKEAPDSYHIVTNPRSKESFPLPKKDTKDEYWTVKEVFDLIVDRAWRTGEPGVIFIDRINLDNPTPQLGRITATNPCGEQPLLPYEACNLGSINVAKFVKYHNDKAVYDYAELKDTVRTATRFLDNIIDVNKYPLEQIDKICKGNRKIGLGVMGFADALFKMCIPYNSDDAVDLGEKIMQVINEESHLTSEEIAREKGEFPNWKNSIWDSEYNRKMRNAATTTVAPTGTISIIANCSGGIEPLFSLAFFRNVLNGQKMVEVNEAFLELAKTRGFYCSELLEGLAKGTPLTTFNKVPEDIKRIFVTAHDIAPEWHIKMQAAFQRHCDSSISKTINFSHDAKKEDVEKIYMLASEYSLKGVTVYRDGCRMNQPMAHDKKEEEEPKPRKTVGTVMPMVVPEIMSCLRIRQKTPFGNMHVKISLEPNTGLEREVFAQLGKGGDVANSDLEAICRMLSLFLRCGGPLKLAIKQLDGIGSSLSVPSRDGRVISLADGLAKAIKKYMVAKDMFGVQNLLLGKADLSLLQNCEGSEHKANGANNAFKIKCPECNENVTFEEGCVKCYSCGYSKC</sequence>
<evidence type="ECO:0000256" key="10">
    <source>
        <dbReference type="ARBA" id="ARBA00023157"/>
    </source>
</evidence>
<comment type="similarity">
    <text evidence="2 14">Belongs to the ribonucleoside diphosphate reductase class-2 family.</text>
</comment>
<dbReference type="GO" id="GO:0031419">
    <property type="term" value="F:cobalamin binding"/>
    <property type="evidence" value="ECO:0007669"/>
    <property type="project" value="UniProtKB-KW"/>
</dbReference>
<dbReference type="PRINTS" id="PR01183">
    <property type="entry name" value="RIBORDTASEM1"/>
</dbReference>
<evidence type="ECO:0000256" key="8">
    <source>
        <dbReference type="ARBA" id="ARBA00023002"/>
    </source>
</evidence>
<dbReference type="CDD" id="cd02888">
    <property type="entry name" value="RNR_II_dimer"/>
    <property type="match status" value="1"/>
</dbReference>